<sequence length="439" mass="48522">PSPAHYQIRCESRETLSDEWGHLLSFSKVRADHTTQISLAPPPFPRRRRPQQYTMLRLHKYVLTQLLPSSSLSTISLPLGRLISAAAPAVSPNPSFAVEEYLVATCGLTPAQAAKASPKISHLKSPAKPDAVLSFLAGHGLSTADVAALVAKDPKFLCAKVEKTLAPNVAELTGLGLSRAEIARLVSLAGESFRRTSVASRLSYFLSLFGSYDDLLRVVQKSPNLLGCDLDRVLKPNVAFLLECGLGVCDIAKLCIHSRWLLATNLERLRAMVACAQGIGVPCGSRMFRQALHAVAFLSQEKLTAKVELLKKTFMWSDAEVAIAISKAPTLLTRDKESLQRRSEFLISEVGLEPAYIAYRPAMLTYSLEGRIRPRYYVVKFLKENGLLKRDPSYFTVFKESGKAFNKMFIHPHKEAAQDLEKDYDAACKGEVPTNFRFT</sequence>
<name>A0A453MRD0_AEGTS</name>
<dbReference type="Gramene" id="AET6Gv20046900.45">
    <property type="protein sequence ID" value="AET6Gv20046900.45"/>
    <property type="gene ID" value="AET6Gv20046900"/>
</dbReference>
<dbReference type="EnsemblPlants" id="AET6Gv20046900.45">
    <property type="protein sequence ID" value="AET6Gv20046900.45"/>
    <property type="gene ID" value="AET6Gv20046900"/>
</dbReference>
<dbReference type="PANTHER" id="PTHR13068:SF111">
    <property type="match status" value="1"/>
</dbReference>
<evidence type="ECO:0000313" key="4">
    <source>
        <dbReference type="EnsemblPlants" id="AET6Gv20046900.45"/>
    </source>
</evidence>
<organism evidence="4 5">
    <name type="scientific">Aegilops tauschii subsp. strangulata</name>
    <name type="common">Goatgrass</name>
    <dbReference type="NCBI Taxonomy" id="200361"/>
    <lineage>
        <taxon>Eukaryota</taxon>
        <taxon>Viridiplantae</taxon>
        <taxon>Streptophyta</taxon>
        <taxon>Embryophyta</taxon>
        <taxon>Tracheophyta</taxon>
        <taxon>Spermatophyta</taxon>
        <taxon>Magnoliopsida</taxon>
        <taxon>Liliopsida</taxon>
        <taxon>Poales</taxon>
        <taxon>Poaceae</taxon>
        <taxon>BOP clade</taxon>
        <taxon>Pooideae</taxon>
        <taxon>Triticodae</taxon>
        <taxon>Triticeae</taxon>
        <taxon>Triticinae</taxon>
        <taxon>Aegilops</taxon>
    </lineage>
</organism>
<dbReference type="InterPro" id="IPR003690">
    <property type="entry name" value="MTERF"/>
</dbReference>
<dbReference type="SMART" id="SM00733">
    <property type="entry name" value="Mterf"/>
    <property type="match status" value="5"/>
</dbReference>
<reference evidence="4" key="5">
    <citation type="journal article" date="2021" name="G3 (Bethesda)">
        <title>Aegilops tauschii genome assembly Aet v5.0 features greater sequence contiguity and improved annotation.</title>
        <authorList>
            <person name="Wang L."/>
            <person name="Zhu T."/>
            <person name="Rodriguez J.C."/>
            <person name="Deal K.R."/>
            <person name="Dubcovsky J."/>
            <person name="McGuire P.E."/>
            <person name="Lux T."/>
            <person name="Spannagl M."/>
            <person name="Mayer K.F.X."/>
            <person name="Baldrich P."/>
            <person name="Meyers B.C."/>
            <person name="Huo N."/>
            <person name="Gu Y.Q."/>
            <person name="Zhou H."/>
            <person name="Devos K.M."/>
            <person name="Bennetzen J.L."/>
            <person name="Unver T."/>
            <person name="Budak H."/>
            <person name="Gulick P.J."/>
            <person name="Galiba G."/>
            <person name="Kalapos B."/>
            <person name="Nelson D.R."/>
            <person name="Li P."/>
            <person name="You F.M."/>
            <person name="Luo M.C."/>
            <person name="Dvorak J."/>
        </authorList>
    </citation>
    <scope>NUCLEOTIDE SEQUENCE [LARGE SCALE GENOMIC DNA]</scope>
    <source>
        <strain evidence="4">cv. AL8/78</strain>
    </source>
</reference>
<evidence type="ECO:0000313" key="5">
    <source>
        <dbReference type="Proteomes" id="UP000015105"/>
    </source>
</evidence>
<accession>A0A453MRD0</accession>
<reference evidence="5" key="1">
    <citation type="journal article" date="2014" name="Science">
        <title>Ancient hybridizations among the ancestral genomes of bread wheat.</title>
        <authorList>
            <consortium name="International Wheat Genome Sequencing Consortium,"/>
            <person name="Marcussen T."/>
            <person name="Sandve S.R."/>
            <person name="Heier L."/>
            <person name="Spannagl M."/>
            <person name="Pfeifer M."/>
            <person name="Jakobsen K.S."/>
            <person name="Wulff B.B."/>
            <person name="Steuernagel B."/>
            <person name="Mayer K.F."/>
            <person name="Olsen O.A."/>
        </authorList>
    </citation>
    <scope>NUCLEOTIDE SEQUENCE [LARGE SCALE GENOMIC DNA]</scope>
    <source>
        <strain evidence="5">cv. AL8/78</strain>
    </source>
</reference>
<dbReference type="Pfam" id="PF02536">
    <property type="entry name" value="mTERF"/>
    <property type="match status" value="1"/>
</dbReference>
<keyword evidence="2" id="KW-0806">Transcription termination</keyword>
<evidence type="ECO:0000256" key="3">
    <source>
        <dbReference type="ARBA" id="ARBA00022946"/>
    </source>
</evidence>
<keyword evidence="2" id="KW-0804">Transcription</keyword>
<proteinExistence type="inferred from homology"/>
<dbReference type="AlphaFoldDB" id="A0A453MRD0"/>
<comment type="similarity">
    <text evidence="1">Belongs to the mTERF family.</text>
</comment>
<dbReference type="EnsemblPlants" id="AET6Gv20046900.47">
    <property type="protein sequence ID" value="AET6Gv20046900.47"/>
    <property type="gene ID" value="AET6Gv20046900"/>
</dbReference>
<dbReference type="PANTHER" id="PTHR13068">
    <property type="entry name" value="CGI-12 PROTEIN-RELATED"/>
    <property type="match status" value="1"/>
</dbReference>
<reference evidence="4" key="3">
    <citation type="journal article" date="2017" name="Nature">
        <title>Genome sequence of the progenitor of the wheat D genome Aegilops tauschii.</title>
        <authorList>
            <person name="Luo M.C."/>
            <person name="Gu Y.Q."/>
            <person name="Puiu D."/>
            <person name="Wang H."/>
            <person name="Twardziok S.O."/>
            <person name="Deal K.R."/>
            <person name="Huo N."/>
            <person name="Zhu T."/>
            <person name="Wang L."/>
            <person name="Wang Y."/>
            <person name="McGuire P.E."/>
            <person name="Liu S."/>
            <person name="Long H."/>
            <person name="Ramasamy R.K."/>
            <person name="Rodriguez J.C."/>
            <person name="Van S.L."/>
            <person name="Yuan L."/>
            <person name="Wang Z."/>
            <person name="Xia Z."/>
            <person name="Xiao L."/>
            <person name="Anderson O.D."/>
            <person name="Ouyang S."/>
            <person name="Liang Y."/>
            <person name="Zimin A.V."/>
            <person name="Pertea G."/>
            <person name="Qi P."/>
            <person name="Bennetzen J.L."/>
            <person name="Dai X."/>
            <person name="Dawson M.W."/>
            <person name="Muller H.G."/>
            <person name="Kugler K."/>
            <person name="Rivarola-Duarte L."/>
            <person name="Spannagl M."/>
            <person name="Mayer K.F.X."/>
            <person name="Lu F.H."/>
            <person name="Bevan M.W."/>
            <person name="Leroy P."/>
            <person name="Li P."/>
            <person name="You F.M."/>
            <person name="Sun Q."/>
            <person name="Liu Z."/>
            <person name="Lyons E."/>
            <person name="Wicker T."/>
            <person name="Salzberg S.L."/>
            <person name="Devos K.M."/>
            <person name="Dvorak J."/>
        </authorList>
    </citation>
    <scope>NUCLEOTIDE SEQUENCE [LARGE SCALE GENOMIC DNA]</scope>
    <source>
        <strain evidence="4">cv. AL8/78</strain>
    </source>
</reference>
<dbReference type="Gramene" id="AET6Gv20046900.46">
    <property type="protein sequence ID" value="AET6Gv20046900.46"/>
    <property type="gene ID" value="AET6Gv20046900"/>
</dbReference>
<keyword evidence="5" id="KW-1185">Reference proteome</keyword>
<protein>
    <submittedName>
        <fullName evidence="4">Uncharacterized protein</fullName>
    </submittedName>
</protein>
<dbReference type="GO" id="GO:0003676">
    <property type="term" value="F:nucleic acid binding"/>
    <property type="evidence" value="ECO:0007669"/>
    <property type="project" value="InterPro"/>
</dbReference>
<dbReference type="Gene3D" id="1.25.70.10">
    <property type="entry name" value="Transcription termination factor 3, mitochondrial"/>
    <property type="match status" value="2"/>
</dbReference>
<dbReference type="FunFam" id="1.25.70.10:FF:000001">
    <property type="entry name" value="Mitochondrial transcription termination factor-like"/>
    <property type="match status" value="1"/>
</dbReference>
<keyword evidence="3" id="KW-0809">Transit peptide</keyword>
<dbReference type="Gramene" id="AET6Gv20046900.47">
    <property type="protein sequence ID" value="AET6Gv20046900.47"/>
    <property type="gene ID" value="AET6Gv20046900"/>
</dbReference>
<reference evidence="5" key="2">
    <citation type="journal article" date="2017" name="Nat. Plants">
        <title>The Aegilops tauschii genome reveals multiple impacts of transposons.</title>
        <authorList>
            <person name="Zhao G."/>
            <person name="Zou C."/>
            <person name="Li K."/>
            <person name="Wang K."/>
            <person name="Li T."/>
            <person name="Gao L."/>
            <person name="Zhang X."/>
            <person name="Wang H."/>
            <person name="Yang Z."/>
            <person name="Liu X."/>
            <person name="Jiang W."/>
            <person name="Mao L."/>
            <person name="Kong X."/>
            <person name="Jiao Y."/>
            <person name="Jia J."/>
        </authorList>
    </citation>
    <scope>NUCLEOTIDE SEQUENCE [LARGE SCALE GENOMIC DNA]</scope>
    <source>
        <strain evidence="5">cv. AL8/78</strain>
    </source>
</reference>
<dbReference type="Proteomes" id="UP000015105">
    <property type="component" value="Chromosome 6D"/>
</dbReference>
<dbReference type="GO" id="GO:0006353">
    <property type="term" value="P:DNA-templated transcription termination"/>
    <property type="evidence" value="ECO:0007669"/>
    <property type="project" value="UniProtKB-KW"/>
</dbReference>
<dbReference type="STRING" id="200361.A0A453MRD0"/>
<dbReference type="InterPro" id="IPR038538">
    <property type="entry name" value="MTERF_sf"/>
</dbReference>
<dbReference type="EnsemblPlants" id="AET6Gv20046900.46">
    <property type="protein sequence ID" value="AET6Gv20046900.46"/>
    <property type="gene ID" value="AET6Gv20046900"/>
</dbReference>
<keyword evidence="2" id="KW-0805">Transcription regulation</keyword>
<reference evidence="4" key="4">
    <citation type="submission" date="2019-03" db="UniProtKB">
        <authorList>
            <consortium name="EnsemblPlants"/>
        </authorList>
    </citation>
    <scope>IDENTIFICATION</scope>
</reference>
<evidence type="ECO:0000256" key="1">
    <source>
        <dbReference type="ARBA" id="ARBA00007692"/>
    </source>
</evidence>
<evidence type="ECO:0000256" key="2">
    <source>
        <dbReference type="ARBA" id="ARBA00022472"/>
    </source>
</evidence>